<keyword evidence="3" id="KW-0326">Glycosidase</keyword>
<evidence type="ECO:0000313" key="8">
    <source>
        <dbReference type="EMBL" id="RTE09192.1"/>
    </source>
</evidence>
<comment type="caution">
    <text evidence="8">The sequence shown here is derived from an EMBL/GenBank/DDBJ whole genome shotgun (WGS) entry which is preliminary data.</text>
</comment>
<dbReference type="GO" id="GO:0004553">
    <property type="term" value="F:hydrolase activity, hydrolyzing O-glycosyl compounds"/>
    <property type="evidence" value="ECO:0007669"/>
    <property type="project" value="InterPro"/>
</dbReference>
<dbReference type="PRINTS" id="PR00132">
    <property type="entry name" value="GLHYDRLASE2"/>
</dbReference>
<dbReference type="Gene3D" id="2.60.40.10">
    <property type="entry name" value="Immunoglobulins"/>
    <property type="match status" value="2"/>
</dbReference>
<evidence type="ECO:0000313" key="9">
    <source>
        <dbReference type="Proteomes" id="UP000276128"/>
    </source>
</evidence>
<sequence length="780" mass="89892">MRKTINLNMNWKFVRQDEGGAMHKDYLDDHWEAIHLPHTWNAIDGTSGSDYYKGACWYRKVFVIPSQEQKNKIFIEFHGSNSVTDVYVNERHFGQHRGGYSIFRFDITEAVEFGQINTLAVKVDNTVVDDVYPQAADFTFYGGIYRDVNVVIVDPLHFDLLDYGSQGIYLVQDQVSAVQAQLTIKSRVANDSDEERKVRLWADLLSAEGKQVAYAAKEVIVAAGETKEVEMPAVIEQPILWQGRKNPYCYEAKISLASFNDTLDEISIPFGVRHFYVDPEKGFFLNGEHLPLRGVSRHQDRKDVGWAITKNDQEEDMALIKEMGATSIRLAHYQHDQFFYDLCDREGMAVWAEIPFITMMSNSELQGINAKQQMIELIRQNFNHPSILFWGIQNEIQIGGDRPEVRRVVAELHELTKKEDPTRLSTMANVYTVKDDDAYNFITDTVGYNRYFGWYNGTCEDFAPWLDGFHKQNPNVCLGISEYGAEGIVEYHSKDPKVKDYTEEYHALCHEKVWGIFSQRPYLWSTYVWSMFDFGASHRDEGGVKGRNNKGLVTYDRKMKKDAFYLYKANWSDEKFVHITSKRYVDRPDGEITVKIYSNCEAITLYANGTEVATKTSDNRICIFEHIPLQDGMNEIKAVSRQGGLTFGDVARFHRVQEPNLSYESPEKGKGEAVSNWFSVPNVEDILMEELEITDDVFSTKVELRELLANEEAKAIAEKYLDKLFKRMEGSMNDRVLSMNLENLTAFSQDPRKEKLLYLMNKELIKINRSFGRSSTCWKS</sequence>
<accession>A0A430JDQ5</accession>
<name>A0A430JDQ5_9BACL</name>
<dbReference type="Proteomes" id="UP000276128">
    <property type="component" value="Unassembled WGS sequence"/>
</dbReference>
<dbReference type="SUPFAM" id="SSF49303">
    <property type="entry name" value="beta-Galactosidase/glucuronidase domain"/>
    <property type="match status" value="1"/>
</dbReference>
<dbReference type="SUPFAM" id="SSF49785">
    <property type="entry name" value="Galactose-binding domain-like"/>
    <property type="match status" value="1"/>
</dbReference>
<dbReference type="RefSeq" id="WP_126141556.1">
    <property type="nucleotide sequence ID" value="NZ_RXHU01000034.1"/>
</dbReference>
<evidence type="ECO:0000259" key="5">
    <source>
        <dbReference type="Pfam" id="PF02836"/>
    </source>
</evidence>
<dbReference type="Pfam" id="PF00703">
    <property type="entry name" value="Glyco_hydro_2"/>
    <property type="match status" value="1"/>
</dbReference>
<dbReference type="InterPro" id="IPR032311">
    <property type="entry name" value="DUF4982"/>
</dbReference>
<dbReference type="InterPro" id="IPR051913">
    <property type="entry name" value="GH2_Domain-Containing"/>
</dbReference>
<dbReference type="GO" id="GO:0005975">
    <property type="term" value="P:carbohydrate metabolic process"/>
    <property type="evidence" value="ECO:0007669"/>
    <property type="project" value="InterPro"/>
</dbReference>
<dbReference type="PANTHER" id="PTHR42732">
    <property type="entry name" value="BETA-GALACTOSIDASE"/>
    <property type="match status" value="1"/>
</dbReference>
<feature type="domain" description="DUF4982" evidence="7">
    <location>
        <begin position="591"/>
        <end position="644"/>
    </location>
</feature>
<dbReference type="InterPro" id="IPR013783">
    <property type="entry name" value="Ig-like_fold"/>
</dbReference>
<evidence type="ECO:0000256" key="3">
    <source>
        <dbReference type="ARBA" id="ARBA00023295"/>
    </source>
</evidence>
<feature type="domain" description="Glycoside hydrolase family 2 catalytic" evidence="5">
    <location>
        <begin position="281"/>
        <end position="571"/>
    </location>
</feature>
<dbReference type="Pfam" id="PF02837">
    <property type="entry name" value="Glyco_hydro_2_N"/>
    <property type="match status" value="1"/>
</dbReference>
<evidence type="ECO:0000259" key="7">
    <source>
        <dbReference type="Pfam" id="PF16355"/>
    </source>
</evidence>
<dbReference type="Pfam" id="PF02836">
    <property type="entry name" value="Glyco_hydro_2_C"/>
    <property type="match status" value="1"/>
</dbReference>
<evidence type="ECO:0000256" key="2">
    <source>
        <dbReference type="ARBA" id="ARBA00022801"/>
    </source>
</evidence>
<dbReference type="InterPro" id="IPR006103">
    <property type="entry name" value="Glyco_hydro_2_cat"/>
</dbReference>
<dbReference type="Gene3D" id="2.60.120.260">
    <property type="entry name" value="Galactose-binding domain-like"/>
    <property type="match status" value="1"/>
</dbReference>
<dbReference type="OrthoDB" id="9762066at2"/>
<feature type="domain" description="Glycoside hydrolase family 2 immunoglobulin-like beta-sandwich" evidence="4">
    <location>
        <begin position="178"/>
        <end position="273"/>
    </location>
</feature>
<evidence type="ECO:0000259" key="4">
    <source>
        <dbReference type="Pfam" id="PF00703"/>
    </source>
</evidence>
<dbReference type="Pfam" id="PF16355">
    <property type="entry name" value="DUF4982"/>
    <property type="match status" value="1"/>
</dbReference>
<evidence type="ECO:0000259" key="6">
    <source>
        <dbReference type="Pfam" id="PF02837"/>
    </source>
</evidence>
<dbReference type="InterPro" id="IPR006101">
    <property type="entry name" value="Glyco_hydro_2"/>
</dbReference>
<proteinExistence type="inferred from homology"/>
<feature type="domain" description="Glycosyl hydrolases family 2 sugar binding" evidence="6">
    <location>
        <begin position="52"/>
        <end position="150"/>
    </location>
</feature>
<dbReference type="PANTHER" id="PTHR42732:SF1">
    <property type="entry name" value="BETA-MANNOSIDASE"/>
    <property type="match status" value="1"/>
</dbReference>
<comment type="similarity">
    <text evidence="1">Belongs to the glycosyl hydrolase 2 family.</text>
</comment>
<dbReference type="Gene3D" id="3.20.20.80">
    <property type="entry name" value="Glycosidases"/>
    <property type="match status" value="1"/>
</dbReference>
<dbReference type="InterPro" id="IPR008979">
    <property type="entry name" value="Galactose-bd-like_sf"/>
</dbReference>
<dbReference type="EMBL" id="RXHU01000034">
    <property type="protein sequence ID" value="RTE09192.1"/>
    <property type="molecule type" value="Genomic_DNA"/>
</dbReference>
<dbReference type="InterPro" id="IPR017853">
    <property type="entry name" value="GH"/>
</dbReference>
<dbReference type="AlphaFoldDB" id="A0A430JDQ5"/>
<dbReference type="InterPro" id="IPR006104">
    <property type="entry name" value="Glyco_hydro_2_N"/>
</dbReference>
<gene>
    <name evidence="8" type="ORF">EJQ19_12465</name>
</gene>
<dbReference type="InterPro" id="IPR036156">
    <property type="entry name" value="Beta-gal/glucu_dom_sf"/>
</dbReference>
<evidence type="ECO:0000256" key="1">
    <source>
        <dbReference type="ARBA" id="ARBA00007401"/>
    </source>
</evidence>
<reference evidence="8 9" key="1">
    <citation type="submission" date="2018-12" db="EMBL/GenBank/DDBJ databases">
        <title>Bacillus ochoae sp. nov., Paenibacillus whitsoniae sp. nov., Paenibacillus spiritus sp. nov. Isolated from the Mars Exploration Rover during spacecraft assembly.</title>
        <authorList>
            <person name="Seuylemezian A."/>
            <person name="Vaishampayan P."/>
        </authorList>
    </citation>
    <scope>NUCLEOTIDE SEQUENCE [LARGE SCALE GENOMIC DNA]</scope>
    <source>
        <strain evidence="8 9">MER 54</strain>
    </source>
</reference>
<dbReference type="SUPFAM" id="SSF51445">
    <property type="entry name" value="(Trans)glycosidases"/>
    <property type="match status" value="1"/>
</dbReference>
<protein>
    <submittedName>
        <fullName evidence="8">Glycoside hydrolase family 2 protein</fullName>
    </submittedName>
</protein>
<organism evidence="8 9">
    <name type="scientific">Paenibacillus whitsoniae</name>
    <dbReference type="NCBI Taxonomy" id="2496558"/>
    <lineage>
        <taxon>Bacteria</taxon>
        <taxon>Bacillati</taxon>
        <taxon>Bacillota</taxon>
        <taxon>Bacilli</taxon>
        <taxon>Bacillales</taxon>
        <taxon>Paenibacillaceae</taxon>
        <taxon>Paenibacillus</taxon>
    </lineage>
</organism>
<keyword evidence="9" id="KW-1185">Reference proteome</keyword>
<keyword evidence="2 8" id="KW-0378">Hydrolase</keyword>
<dbReference type="InterPro" id="IPR006102">
    <property type="entry name" value="Ig-like_GH2"/>
</dbReference>